<dbReference type="InterPro" id="IPR041705">
    <property type="entry name" value="PIN_Sll0205"/>
</dbReference>
<dbReference type="KEGG" id="halt:IM660_12415"/>
<dbReference type="Gene3D" id="3.40.50.1010">
    <property type="entry name" value="5'-nuclease"/>
    <property type="match status" value="1"/>
</dbReference>
<evidence type="ECO:0000256" key="2">
    <source>
        <dbReference type="ARBA" id="ARBA00022723"/>
    </source>
</evidence>
<dbReference type="InterPro" id="IPR002716">
    <property type="entry name" value="PIN_dom"/>
</dbReference>
<reference evidence="6 7" key="1">
    <citation type="submission" date="2020-10" db="EMBL/GenBank/DDBJ databases">
        <title>Haloactinobacterium sp. RN3S43, a bacterium isolated from saline soil.</title>
        <authorList>
            <person name="Sun J.-Q."/>
        </authorList>
    </citation>
    <scope>NUCLEOTIDE SEQUENCE [LARGE SCALE GENOMIC DNA]</scope>
    <source>
        <strain evidence="6 7">RN3S43</strain>
    </source>
</reference>
<evidence type="ECO:0000256" key="4">
    <source>
        <dbReference type="ARBA" id="ARBA00022842"/>
    </source>
</evidence>
<keyword evidence="4" id="KW-0460">Magnesium</keyword>
<dbReference type="InterPro" id="IPR052919">
    <property type="entry name" value="TA_system_RNase"/>
</dbReference>
<dbReference type="Pfam" id="PF01850">
    <property type="entry name" value="PIN"/>
    <property type="match status" value="1"/>
</dbReference>
<proteinExistence type="predicted"/>
<dbReference type="EMBL" id="CP063169">
    <property type="protein sequence ID" value="QOR69490.1"/>
    <property type="molecule type" value="Genomic_DNA"/>
</dbReference>
<dbReference type="Proteomes" id="UP000593758">
    <property type="component" value="Chromosome"/>
</dbReference>
<evidence type="ECO:0000256" key="1">
    <source>
        <dbReference type="ARBA" id="ARBA00022722"/>
    </source>
</evidence>
<keyword evidence="1" id="KW-0540">Nuclease</keyword>
<protein>
    <submittedName>
        <fullName evidence="6">Type II toxin-antitoxin system VapC family toxin</fullName>
    </submittedName>
</protein>
<dbReference type="SUPFAM" id="SSF88723">
    <property type="entry name" value="PIN domain-like"/>
    <property type="match status" value="1"/>
</dbReference>
<dbReference type="PANTHER" id="PTHR36173">
    <property type="entry name" value="RIBONUCLEASE VAPC16-RELATED"/>
    <property type="match status" value="1"/>
</dbReference>
<dbReference type="PANTHER" id="PTHR36173:SF2">
    <property type="entry name" value="RIBONUCLEASE VAPC16"/>
    <property type="match status" value="1"/>
</dbReference>
<evidence type="ECO:0000256" key="3">
    <source>
        <dbReference type="ARBA" id="ARBA00022801"/>
    </source>
</evidence>
<evidence type="ECO:0000313" key="6">
    <source>
        <dbReference type="EMBL" id="QOR69490.1"/>
    </source>
</evidence>
<dbReference type="InterPro" id="IPR029060">
    <property type="entry name" value="PIN-like_dom_sf"/>
</dbReference>
<keyword evidence="2" id="KW-0479">Metal-binding</keyword>
<evidence type="ECO:0000313" key="7">
    <source>
        <dbReference type="Proteomes" id="UP000593758"/>
    </source>
</evidence>
<dbReference type="GO" id="GO:0004518">
    <property type="term" value="F:nuclease activity"/>
    <property type="evidence" value="ECO:0007669"/>
    <property type="project" value="UniProtKB-KW"/>
</dbReference>
<feature type="domain" description="PIN" evidence="5">
    <location>
        <begin position="4"/>
        <end position="118"/>
    </location>
</feature>
<dbReference type="CDD" id="cd09872">
    <property type="entry name" value="PIN_Sll0205-like"/>
    <property type="match status" value="1"/>
</dbReference>
<evidence type="ECO:0000259" key="5">
    <source>
        <dbReference type="Pfam" id="PF01850"/>
    </source>
</evidence>
<gene>
    <name evidence="6" type="ORF">IM660_12415</name>
</gene>
<sequence length="124" mass="13716">MRRILADTHVLLWWLADDPSLRPHHRDLLADPDVAVWFSAVSITEIAIKQSLGTLSAPEGAAETLIEEGFSALPLAPEHAAALATLPWHHRDPFDRMLIAQAQVESMTIATVDRRFAGYEVLLA</sequence>
<dbReference type="GO" id="GO:0046872">
    <property type="term" value="F:metal ion binding"/>
    <property type="evidence" value="ECO:0007669"/>
    <property type="project" value="UniProtKB-KW"/>
</dbReference>
<name>A0A7M1SPL3_9MICO</name>
<dbReference type="RefSeq" id="WP_193495910.1">
    <property type="nucleotide sequence ID" value="NZ_CP063169.1"/>
</dbReference>
<organism evidence="6 7">
    <name type="scientific">Ruania alkalisoli</name>
    <dbReference type="NCBI Taxonomy" id="2779775"/>
    <lineage>
        <taxon>Bacteria</taxon>
        <taxon>Bacillati</taxon>
        <taxon>Actinomycetota</taxon>
        <taxon>Actinomycetes</taxon>
        <taxon>Micrococcales</taxon>
        <taxon>Ruaniaceae</taxon>
        <taxon>Ruania</taxon>
    </lineage>
</organism>
<dbReference type="GO" id="GO:0016787">
    <property type="term" value="F:hydrolase activity"/>
    <property type="evidence" value="ECO:0007669"/>
    <property type="project" value="UniProtKB-KW"/>
</dbReference>
<keyword evidence="3" id="KW-0378">Hydrolase</keyword>
<dbReference type="AlphaFoldDB" id="A0A7M1SPL3"/>
<accession>A0A7M1SPL3</accession>
<keyword evidence="7" id="KW-1185">Reference proteome</keyword>